<dbReference type="SUPFAM" id="SSF53067">
    <property type="entry name" value="Actin-like ATPase domain"/>
    <property type="match status" value="1"/>
</dbReference>
<evidence type="ECO:0000256" key="1">
    <source>
        <dbReference type="ARBA" id="ARBA00006479"/>
    </source>
</evidence>
<dbReference type="eggNOG" id="COG1940">
    <property type="taxonomic scope" value="Bacteria"/>
</dbReference>
<comment type="caution">
    <text evidence="2">The sequence shown here is derived from an EMBL/GenBank/DDBJ whole genome shotgun (WGS) entry which is preliminary data.</text>
</comment>
<dbReference type="EMBL" id="JQCR01000002">
    <property type="protein sequence ID" value="KGE18732.1"/>
    <property type="molecule type" value="Genomic_DNA"/>
</dbReference>
<dbReference type="PANTHER" id="PTHR18964:SF149">
    <property type="entry name" value="BIFUNCTIONAL UDP-N-ACETYLGLUCOSAMINE 2-EPIMERASE_N-ACETYLMANNOSAMINE KINASE"/>
    <property type="match status" value="1"/>
</dbReference>
<dbReference type="OrthoDB" id="9810372at2"/>
<sequence length="329" mass="34578">MEKKKLSIAIGVDVGGTNLKVAALREDDHILFTTEAPTLAADGKDAVLDRISLLIQTAVMAVAEPPVAIGLTVPGVVQPDTGIVEYLPNFPDQWKQFPLKQHMEAHWNLPVTVLNDARAAAYCELRLGAGRGWKHFIYITLGTGVGGAVIADGNLLLGSRGVAGEVGHQTVIPDGVRCGCGRSGCLETVASGPAIASAAIRYLKQGLPTMMHELTAGNLNLVTPLLVSKAAERGDSAANLILKDTAMHTAGAILNLVAALNPEAVVIGGGVAASELLIRYIRESVEERQTLFPSHLGDITIVRAQFEHMAGAAGAASWALNQVLSQKIR</sequence>
<protein>
    <recommendedName>
        <fullName evidence="4">Glucokinase</fullName>
    </recommendedName>
</protein>
<evidence type="ECO:0000313" key="2">
    <source>
        <dbReference type="EMBL" id="KGE18732.1"/>
    </source>
</evidence>
<dbReference type="Gene3D" id="3.30.420.40">
    <property type="match status" value="2"/>
</dbReference>
<dbReference type="Proteomes" id="UP000029734">
    <property type="component" value="Unassembled WGS sequence"/>
</dbReference>
<dbReference type="RefSeq" id="WP_036648951.1">
    <property type="nucleotide sequence ID" value="NZ_JQCR01000002.1"/>
</dbReference>
<reference evidence="2 3" key="1">
    <citation type="submission" date="2014-08" db="EMBL/GenBank/DDBJ databases">
        <authorList>
            <person name="den Bakker H.C."/>
        </authorList>
    </citation>
    <scope>NUCLEOTIDE SEQUENCE [LARGE SCALE GENOMIC DNA]</scope>
    <source>
        <strain evidence="2 3">DSM 18334</strain>
    </source>
</reference>
<dbReference type="InterPro" id="IPR000600">
    <property type="entry name" value="ROK"/>
</dbReference>
<dbReference type="Pfam" id="PF00480">
    <property type="entry name" value="ROK"/>
    <property type="match status" value="1"/>
</dbReference>
<proteinExistence type="inferred from homology"/>
<reference evidence="2 3" key="2">
    <citation type="submission" date="2014-10" db="EMBL/GenBank/DDBJ databases">
        <title>Comparative genomics of the Paenibacillus odorifer group.</title>
        <authorList>
            <person name="Tsai Y.-C."/>
            <person name="Martin N."/>
            <person name="Korlach J."/>
            <person name="Wiedmann M."/>
        </authorList>
    </citation>
    <scope>NUCLEOTIDE SEQUENCE [LARGE SCALE GENOMIC DNA]</scope>
    <source>
        <strain evidence="2 3">DSM 18334</strain>
    </source>
</reference>
<evidence type="ECO:0008006" key="4">
    <source>
        <dbReference type="Google" id="ProtNLM"/>
    </source>
</evidence>
<dbReference type="PROSITE" id="PS01125">
    <property type="entry name" value="ROK"/>
    <property type="match status" value="1"/>
</dbReference>
<evidence type="ECO:0000313" key="3">
    <source>
        <dbReference type="Proteomes" id="UP000029734"/>
    </source>
</evidence>
<dbReference type="AlphaFoldDB" id="A0A098MB22"/>
<organism evidence="2 3">
    <name type="scientific">Paenibacillus wynnii</name>
    <dbReference type="NCBI Taxonomy" id="268407"/>
    <lineage>
        <taxon>Bacteria</taxon>
        <taxon>Bacillati</taxon>
        <taxon>Bacillota</taxon>
        <taxon>Bacilli</taxon>
        <taxon>Bacillales</taxon>
        <taxon>Paenibacillaceae</taxon>
        <taxon>Paenibacillus</taxon>
    </lineage>
</organism>
<dbReference type="InterPro" id="IPR043129">
    <property type="entry name" value="ATPase_NBD"/>
</dbReference>
<dbReference type="PANTHER" id="PTHR18964">
    <property type="entry name" value="ROK (REPRESSOR, ORF, KINASE) FAMILY"/>
    <property type="match status" value="1"/>
</dbReference>
<name>A0A098MB22_9BACL</name>
<comment type="similarity">
    <text evidence="1">Belongs to the ROK (NagC/XylR) family.</text>
</comment>
<dbReference type="InterPro" id="IPR049874">
    <property type="entry name" value="ROK_cs"/>
</dbReference>
<gene>
    <name evidence="2" type="ORF">PWYN_04625</name>
</gene>
<accession>A0A098MB22</accession>
<dbReference type="STRING" id="268407.PWYN_04625"/>
<keyword evidence="3" id="KW-1185">Reference proteome</keyword>